<reference evidence="1 2" key="1">
    <citation type="submission" date="2015-07" db="EMBL/GenBank/DDBJ databases">
        <title>The genome of Habropoda laboriosa.</title>
        <authorList>
            <person name="Pan H."/>
            <person name="Kapheim K."/>
        </authorList>
    </citation>
    <scope>NUCLEOTIDE SEQUENCE [LARGE SCALE GENOMIC DNA]</scope>
    <source>
        <strain evidence="1">0110345459</strain>
    </source>
</reference>
<dbReference type="Proteomes" id="UP000053825">
    <property type="component" value="Unassembled WGS sequence"/>
</dbReference>
<evidence type="ECO:0000313" key="2">
    <source>
        <dbReference type="Proteomes" id="UP000053825"/>
    </source>
</evidence>
<accession>A0A0L7RFU8</accession>
<sequence length="107" mass="12133">FMLAAPLMEWYLQTRTNTPINYKTILPLQASRPSSTARRPICALYRTSTVVSSLLSFRPTPFTPPLAHLSTCPRSTFHILHHLLLLIHQQPSSLPPGRRFCTSTTNF</sequence>
<name>A0A0L7RFU8_9HYME</name>
<evidence type="ECO:0000313" key="1">
    <source>
        <dbReference type="EMBL" id="KOC69606.1"/>
    </source>
</evidence>
<dbReference type="AlphaFoldDB" id="A0A0L7RFU8"/>
<protein>
    <submittedName>
        <fullName evidence="1">Uncharacterized protein</fullName>
    </submittedName>
</protein>
<dbReference type="EMBL" id="KQ414606">
    <property type="protein sequence ID" value="KOC69606.1"/>
    <property type="molecule type" value="Genomic_DNA"/>
</dbReference>
<keyword evidence="2" id="KW-1185">Reference proteome</keyword>
<gene>
    <name evidence="1" type="ORF">WH47_05549</name>
</gene>
<organism evidence="1 2">
    <name type="scientific">Habropoda laboriosa</name>
    <dbReference type="NCBI Taxonomy" id="597456"/>
    <lineage>
        <taxon>Eukaryota</taxon>
        <taxon>Metazoa</taxon>
        <taxon>Ecdysozoa</taxon>
        <taxon>Arthropoda</taxon>
        <taxon>Hexapoda</taxon>
        <taxon>Insecta</taxon>
        <taxon>Pterygota</taxon>
        <taxon>Neoptera</taxon>
        <taxon>Endopterygota</taxon>
        <taxon>Hymenoptera</taxon>
        <taxon>Apocrita</taxon>
        <taxon>Aculeata</taxon>
        <taxon>Apoidea</taxon>
        <taxon>Anthophila</taxon>
        <taxon>Apidae</taxon>
        <taxon>Habropoda</taxon>
    </lineage>
</organism>
<feature type="non-terminal residue" evidence="1">
    <location>
        <position position="1"/>
    </location>
</feature>
<proteinExistence type="predicted"/>